<dbReference type="Proteomes" id="UP001345013">
    <property type="component" value="Unassembled WGS sequence"/>
</dbReference>
<dbReference type="Pfam" id="PF00501">
    <property type="entry name" value="AMP-binding"/>
    <property type="match status" value="1"/>
</dbReference>
<evidence type="ECO:0000313" key="9">
    <source>
        <dbReference type="EMBL" id="KAK5100143.1"/>
    </source>
</evidence>
<evidence type="ECO:0000256" key="3">
    <source>
        <dbReference type="ARBA" id="ARBA00022598"/>
    </source>
</evidence>
<keyword evidence="10" id="KW-1185">Reference proteome</keyword>
<evidence type="ECO:0000256" key="2">
    <source>
        <dbReference type="ARBA" id="ARBA00006432"/>
    </source>
</evidence>
<feature type="region of interest" description="Disordered" evidence="6">
    <location>
        <begin position="573"/>
        <end position="659"/>
    </location>
</feature>
<feature type="compositionally biased region" description="Basic residues" evidence="6">
    <location>
        <begin position="649"/>
        <end position="659"/>
    </location>
</feature>
<dbReference type="Pfam" id="PF13193">
    <property type="entry name" value="AMP-binding_C"/>
    <property type="match status" value="1"/>
</dbReference>
<proteinExistence type="inferred from homology"/>
<evidence type="ECO:0000256" key="6">
    <source>
        <dbReference type="SAM" id="MobiDB-lite"/>
    </source>
</evidence>
<name>A0ABR0KLR0_9EURO</name>
<sequence>MIYTSAEGPIQIPTIDFVSFCFEKQNDFDEEKPILIDADETSRCLRYKQYRTLVRRLIAGFKAYGLQDGDSVLCQVGSTYLYPVLFMSIVGAGGVWIGSNPANQHHEIDHYVKLGTPKFIITEAASLSKVLPVCEERQIPKQNVIVLDIDTFPLYIGVPSVFWGCSDAVKTSDSTRSFTDLLCHGEQDWKTISTAEEAKNTPCVYFSTSGTTGLPKLAMVSHWNMIAHHLMLYQQTPYEVTRVVAVPFFHIFGTSLTFVQPIRYGHTTYVMRRWQLEKYLRCHDKYQATEAYMAPPMLIAMIQSNLDVKDLMKTVRFAGVGGAPCDAVSINKMRSLLTDATMTSMWGMTEIGITTAFRYGENDETGSAGRLFRGMEAKLIDADGNAVTEDGEPGELYCRTEGVMLGYRNMGFSDEKKEWFRTGDVCCFREGKLYVVARAKELIKVKGWQVAPAELEAVLLQHPEIVDAAVCGTVAANGADEVPRAYVVRLKKLHEASMISAEEVYQFSRTRLASYKALDGGVCFVEEIPRTASGKIQRAKLVKMNEYRQSVTDVLLSTGATTEQQKKISEIKDTAMHDVEVAPPRQDTVQAPRPRRSPRLFSHRSNTSASSSSSEGFLGTLRMRPRRKTTSSSTSSENGIPTLATSTKKVQKKQSARGKIRKLVKAVQAAAA</sequence>
<dbReference type="PANTHER" id="PTHR24096">
    <property type="entry name" value="LONG-CHAIN-FATTY-ACID--COA LIGASE"/>
    <property type="match status" value="1"/>
</dbReference>
<feature type="domain" description="AMP-binding enzyme C-terminal" evidence="8">
    <location>
        <begin position="454"/>
        <end position="535"/>
    </location>
</feature>
<feature type="compositionally biased region" description="Low complexity" evidence="6">
    <location>
        <begin position="603"/>
        <end position="614"/>
    </location>
</feature>
<organism evidence="9 10">
    <name type="scientific">Lithohypha guttulata</name>
    <dbReference type="NCBI Taxonomy" id="1690604"/>
    <lineage>
        <taxon>Eukaryota</taxon>
        <taxon>Fungi</taxon>
        <taxon>Dikarya</taxon>
        <taxon>Ascomycota</taxon>
        <taxon>Pezizomycotina</taxon>
        <taxon>Eurotiomycetes</taxon>
        <taxon>Chaetothyriomycetidae</taxon>
        <taxon>Chaetothyriales</taxon>
        <taxon>Trichomeriaceae</taxon>
        <taxon>Lithohypha</taxon>
    </lineage>
</organism>
<dbReference type="Gene3D" id="3.40.50.12780">
    <property type="entry name" value="N-terminal domain of ligase-like"/>
    <property type="match status" value="1"/>
</dbReference>
<dbReference type="InterPro" id="IPR025110">
    <property type="entry name" value="AMP-bd_C"/>
</dbReference>
<dbReference type="InterPro" id="IPR000873">
    <property type="entry name" value="AMP-dep_synth/lig_dom"/>
</dbReference>
<protein>
    <submittedName>
        <fullName evidence="9">Uncharacterized protein</fullName>
    </submittedName>
</protein>
<dbReference type="InterPro" id="IPR045851">
    <property type="entry name" value="AMP-bd_C_sf"/>
</dbReference>
<feature type="domain" description="AMP-dependent synthetase/ligase" evidence="7">
    <location>
        <begin position="22"/>
        <end position="407"/>
    </location>
</feature>
<dbReference type="SUPFAM" id="SSF56801">
    <property type="entry name" value="Acetyl-CoA synthetase-like"/>
    <property type="match status" value="1"/>
</dbReference>
<comment type="pathway">
    <text evidence="1">Secondary metabolite biosynthesis.</text>
</comment>
<accession>A0ABR0KLR0</accession>
<gene>
    <name evidence="9" type="ORF">LTR24_001208</name>
</gene>
<dbReference type="InterPro" id="IPR042099">
    <property type="entry name" value="ANL_N_sf"/>
</dbReference>
<evidence type="ECO:0000256" key="5">
    <source>
        <dbReference type="ARBA" id="ARBA00022840"/>
    </source>
</evidence>
<evidence type="ECO:0000259" key="8">
    <source>
        <dbReference type="Pfam" id="PF13193"/>
    </source>
</evidence>
<keyword evidence="5" id="KW-0067">ATP-binding</keyword>
<evidence type="ECO:0000256" key="1">
    <source>
        <dbReference type="ARBA" id="ARBA00005179"/>
    </source>
</evidence>
<feature type="compositionally biased region" description="Basic residues" evidence="6">
    <location>
        <begin position="593"/>
        <end position="602"/>
    </location>
</feature>
<dbReference type="PANTHER" id="PTHR24096:SF317">
    <property type="entry name" value="ADENYLATE-FORMING ENZYME AFEA"/>
    <property type="match status" value="1"/>
</dbReference>
<keyword evidence="3" id="KW-0436">Ligase</keyword>
<feature type="compositionally biased region" description="Polar residues" evidence="6">
    <location>
        <begin position="637"/>
        <end position="648"/>
    </location>
</feature>
<evidence type="ECO:0000259" key="7">
    <source>
        <dbReference type="Pfam" id="PF00501"/>
    </source>
</evidence>
<comment type="caution">
    <text evidence="9">The sequence shown here is derived from an EMBL/GenBank/DDBJ whole genome shotgun (WGS) entry which is preliminary data.</text>
</comment>
<dbReference type="EMBL" id="JAVRRG010000008">
    <property type="protein sequence ID" value="KAK5100143.1"/>
    <property type="molecule type" value="Genomic_DNA"/>
</dbReference>
<evidence type="ECO:0000256" key="4">
    <source>
        <dbReference type="ARBA" id="ARBA00022741"/>
    </source>
</evidence>
<evidence type="ECO:0000313" key="10">
    <source>
        <dbReference type="Proteomes" id="UP001345013"/>
    </source>
</evidence>
<reference evidence="9 10" key="1">
    <citation type="submission" date="2023-08" db="EMBL/GenBank/DDBJ databases">
        <title>Black Yeasts Isolated from many extreme environments.</title>
        <authorList>
            <person name="Coleine C."/>
            <person name="Stajich J.E."/>
            <person name="Selbmann L."/>
        </authorList>
    </citation>
    <scope>NUCLEOTIDE SEQUENCE [LARGE SCALE GENOMIC DNA]</scope>
    <source>
        <strain evidence="9 10">CCFEE 5885</strain>
    </source>
</reference>
<dbReference type="Gene3D" id="3.30.300.30">
    <property type="match status" value="1"/>
</dbReference>
<comment type="similarity">
    <text evidence="2">Belongs to the ATP-dependent AMP-binding enzyme family.</text>
</comment>
<keyword evidence="4" id="KW-0547">Nucleotide-binding</keyword>